<dbReference type="PANTHER" id="PTHR30621">
    <property type="entry name" value="GLUTAMINE SYNTHETASE ADENYLYLTRANSFERASE"/>
    <property type="match status" value="1"/>
</dbReference>
<dbReference type="InterPro" id="IPR043519">
    <property type="entry name" value="NT_sf"/>
</dbReference>
<dbReference type="GO" id="GO:0000820">
    <property type="term" value="P:regulation of glutamine family amino acid metabolic process"/>
    <property type="evidence" value="ECO:0007669"/>
    <property type="project" value="UniProtKB-UniRule"/>
</dbReference>
<keyword evidence="10" id="KW-0436">Ligase</keyword>
<dbReference type="SUPFAM" id="SSF81593">
    <property type="entry name" value="Nucleotidyltransferase substrate binding subunit/domain"/>
    <property type="match status" value="2"/>
</dbReference>
<keyword evidence="6 7" id="KW-0511">Multifunctional enzyme</keyword>
<dbReference type="CDD" id="cd05401">
    <property type="entry name" value="NT_GlnE_GlnD_like"/>
    <property type="match status" value="2"/>
</dbReference>
<gene>
    <name evidence="7 10" type="primary">glnE</name>
    <name evidence="10" type="ORF">OQ287_09445</name>
</gene>
<reference evidence="10" key="1">
    <citation type="submission" date="2022-11" db="EMBL/GenBank/DDBJ databases">
        <title>Larsenimonas rhizosphaerae sp. nov., isolated from a tidal mudflat.</title>
        <authorList>
            <person name="Lee S.D."/>
            <person name="Kim I.S."/>
        </authorList>
    </citation>
    <scope>NUCLEOTIDE SEQUENCE</scope>
    <source>
        <strain evidence="10">GH2-1</strain>
    </source>
</reference>
<feature type="domain" description="PII-uridylyltransferase/Glutamine-synthetase adenylyltransferase" evidence="9">
    <location>
        <begin position="317"/>
        <end position="455"/>
    </location>
</feature>
<evidence type="ECO:0000256" key="4">
    <source>
        <dbReference type="ARBA" id="ARBA00022840"/>
    </source>
</evidence>
<keyword evidence="11" id="KW-1185">Reference proteome</keyword>
<proteinExistence type="inferred from homology"/>
<evidence type="ECO:0000259" key="9">
    <source>
        <dbReference type="Pfam" id="PF08335"/>
    </source>
</evidence>
<dbReference type="Gene3D" id="3.30.460.10">
    <property type="entry name" value="Beta Polymerase, domain 2"/>
    <property type="match status" value="2"/>
</dbReference>
<evidence type="ECO:0000313" key="10">
    <source>
        <dbReference type="EMBL" id="MCX2524466.1"/>
    </source>
</evidence>
<dbReference type="GO" id="GO:0005524">
    <property type="term" value="F:ATP binding"/>
    <property type="evidence" value="ECO:0007669"/>
    <property type="project" value="UniProtKB-UniRule"/>
</dbReference>
<sequence>MDGRAWISYQEDRMSDAELQARLEQDVDAVMDALPSEIDAWLPRTQRTALKQVAVLSPWVADHIRREPDLLRVLGETGEWEAPLSRDAMTARLSDALEQASDEPGLHRVLRRFRRERQIGIIWRDLAGEAGAWATGEAMTTLAEVCLEQALTWLEQLCVPRWGRPQANESGERPRLVVLGMGKFGAGELNLSSDIDLIFAFEHRGTTEGGRRQLDHQEYFTRMGQKLIAALDQVTADGFVFRVDMRLRPLGEGGPLVNPFSTTASYYQDQGREWERYALLKARPVAGDLAAGERLLMMLKPFVYRRYIDFGAIASLREMKALINREVRRRNIGDNIKLGRGGIREVEFIVQAFQLIRGGRDTRLQTPSLHDALSQLAALELLPEAVMTELTRDYVFLRNAEHALQAQQDKQTQTLPEDDLARLRLARAMKCPDWRAFLAALDEVRTRVRHHFDAVVAAPDDEEHEHEDSDIPLDQWRALWEESLEEEEARSLLLRSGFEDPANGVHRLNRLRRSRAVINMQRVAFERLDAMMPALLAQVAATDAPSSTLERVLPLVESVLRRTAYLSLLRENPDALNHFVRLCAASPWIAEQIARHPMLLDEMLSPALLTSRPSRTSLEHELRQSLARIPAEDEEALLEALRHFRHARVLHVAAGDVAGVHGIMNVSDSLTDIAEVVLEAVIQMAWRSLIQKHGVPTGHEGGPRFAVIGYGKLGGIELGYGSDLDLVFLFEPSLRPETPGPRVIDSPVFFTRLGQRIIHLLTAITPAGALYEVDMRLRPSGNSGLLVSTFDAFAEYQRQQAWTWEHQALVRARPVAGHRELFERFDGLRREILSTSRDLPALRRSVVEMRHKMRTHLAGSSKDQAEGRFHLKQDPGGLVDIEFLNQYAVLALSHESEALLTYTDNIRLIETLESCGQISQEEAAILRDAYLAYRAETHRQALSKAGEMTSSEGFDEHRRAVARLWQRWMEPDDV</sequence>
<evidence type="ECO:0000256" key="6">
    <source>
        <dbReference type="ARBA" id="ARBA00023268"/>
    </source>
</evidence>
<dbReference type="EMBL" id="JAPIVE010000002">
    <property type="protein sequence ID" value="MCX2524466.1"/>
    <property type="molecule type" value="Genomic_DNA"/>
</dbReference>
<evidence type="ECO:0000259" key="8">
    <source>
        <dbReference type="Pfam" id="PF03710"/>
    </source>
</evidence>
<evidence type="ECO:0000256" key="1">
    <source>
        <dbReference type="ARBA" id="ARBA00022679"/>
    </source>
</evidence>
<evidence type="ECO:0000256" key="5">
    <source>
        <dbReference type="ARBA" id="ARBA00022842"/>
    </source>
</evidence>
<feature type="region of interest" description="Adenylyl removase" evidence="7">
    <location>
        <begin position="1"/>
        <end position="460"/>
    </location>
</feature>
<dbReference type="FunFam" id="3.30.460.10:FF:000009">
    <property type="entry name" value="Bifunctional glutamine synthetase adenylyltransferase/adenylyl-removing enzyme"/>
    <property type="match status" value="1"/>
</dbReference>
<comment type="cofactor">
    <cofactor evidence="7">
        <name>Mg(2+)</name>
        <dbReference type="ChEBI" id="CHEBI:18420"/>
    </cofactor>
</comment>
<keyword evidence="2 7" id="KW-0548">Nucleotidyltransferase</keyword>
<keyword evidence="3 7" id="KW-0547">Nucleotide-binding</keyword>
<evidence type="ECO:0000256" key="3">
    <source>
        <dbReference type="ARBA" id="ARBA00022741"/>
    </source>
</evidence>
<comment type="function">
    <text evidence="7">Involved in the regulation of glutamine synthetase GlnA, a key enzyme in the process to assimilate ammonia. When cellular nitrogen levels are high, the C-terminal adenylyl transferase (AT) inactivates GlnA by covalent transfer of an adenylyl group from ATP to specific tyrosine residue of GlnA, thus reducing its activity. Conversely, when nitrogen levels are low, the N-terminal adenylyl removase (AR) activates GlnA by removing the adenylyl group by phosphorolysis, increasing its activity. The regulatory region of GlnE binds the signal transduction protein PII (GlnB) which indicates the nitrogen status of the cell.</text>
</comment>
<dbReference type="Proteomes" id="UP001165678">
    <property type="component" value="Unassembled WGS sequence"/>
</dbReference>
<organism evidence="10 11">
    <name type="scientific">Larsenimonas rhizosphaerae</name>
    <dbReference type="NCBI Taxonomy" id="2944682"/>
    <lineage>
        <taxon>Bacteria</taxon>
        <taxon>Pseudomonadati</taxon>
        <taxon>Pseudomonadota</taxon>
        <taxon>Gammaproteobacteria</taxon>
        <taxon>Oceanospirillales</taxon>
        <taxon>Halomonadaceae</taxon>
        <taxon>Larsenimonas</taxon>
    </lineage>
</organism>
<comment type="catalytic activity">
    <reaction evidence="7">
        <text>[glutamine synthetase]-O(4)-(5'-adenylyl)-L-tyrosine + phosphate = [glutamine synthetase]-L-tyrosine + ADP</text>
        <dbReference type="Rhea" id="RHEA:43716"/>
        <dbReference type="Rhea" id="RHEA-COMP:10660"/>
        <dbReference type="Rhea" id="RHEA-COMP:10661"/>
        <dbReference type="ChEBI" id="CHEBI:43474"/>
        <dbReference type="ChEBI" id="CHEBI:46858"/>
        <dbReference type="ChEBI" id="CHEBI:83624"/>
        <dbReference type="ChEBI" id="CHEBI:456216"/>
        <dbReference type="EC" id="2.7.7.89"/>
    </reaction>
</comment>
<dbReference type="NCBIfam" id="NF008292">
    <property type="entry name" value="PRK11072.1"/>
    <property type="match status" value="1"/>
</dbReference>
<feature type="domain" description="PII-uridylyltransferase/Glutamine-synthetase adenylyltransferase" evidence="9">
    <location>
        <begin position="851"/>
        <end position="939"/>
    </location>
</feature>
<dbReference type="GO" id="GO:0008882">
    <property type="term" value="F:[glutamate-ammonia-ligase] adenylyltransferase activity"/>
    <property type="evidence" value="ECO:0007669"/>
    <property type="project" value="UniProtKB-UniRule"/>
</dbReference>
<dbReference type="InterPro" id="IPR023057">
    <property type="entry name" value="GlnE"/>
</dbReference>
<evidence type="ECO:0000313" key="11">
    <source>
        <dbReference type="Proteomes" id="UP001165678"/>
    </source>
</evidence>
<dbReference type="GO" id="GO:0016874">
    <property type="term" value="F:ligase activity"/>
    <property type="evidence" value="ECO:0007669"/>
    <property type="project" value="UniProtKB-KW"/>
</dbReference>
<feature type="region of interest" description="Adenylyl transferase" evidence="7">
    <location>
        <begin position="472"/>
        <end position="974"/>
    </location>
</feature>
<dbReference type="InterPro" id="IPR005190">
    <property type="entry name" value="GlnE_rpt_dom"/>
</dbReference>
<feature type="domain" description="Glutamate-ammonia ligase adenylyltransferase repeated" evidence="8">
    <location>
        <begin position="49"/>
        <end position="294"/>
    </location>
</feature>
<keyword evidence="5 7" id="KW-0460">Magnesium</keyword>
<comment type="catalytic activity">
    <reaction evidence="7">
        <text>[glutamine synthetase]-L-tyrosine + ATP = [glutamine synthetase]-O(4)-(5'-adenylyl)-L-tyrosine + diphosphate</text>
        <dbReference type="Rhea" id="RHEA:18589"/>
        <dbReference type="Rhea" id="RHEA-COMP:10660"/>
        <dbReference type="Rhea" id="RHEA-COMP:10661"/>
        <dbReference type="ChEBI" id="CHEBI:30616"/>
        <dbReference type="ChEBI" id="CHEBI:33019"/>
        <dbReference type="ChEBI" id="CHEBI:46858"/>
        <dbReference type="ChEBI" id="CHEBI:83624"/>
        <dbReference type="EC" id="2.7.7.42"/>
    </reaction>
</comment>
<feature type="domain" description="Glutamate-ammonia ligase adenylyltransferase repeated" evidence="8">
    <location>
        <begin position="577"/>
        <end position="826"/>
    </location>
</feature>
<dbReference type="PANTHER" id="PTHR30621:SF0">
    <property type="entry name" value="BIFUNCTIONAL GLUTAMINE SYNTHETASE ADENYLYLTRANSFERASE_ADENYLYL-REMOVING ENZYME"/>
    <property type="match status" value="1"/>
</dbReference>
<dbReference type="GO" id="GO:0000287">
    <property type="term" value="F:magnesium ion binding"/>
    <property type="evidence" value="ECO:0007669"/>
    <property type="project" value="UniProtKB-UniRule"/>
</dbReference>
<dbReference type="InterPro" id="IPR013546">
    <property type="entry name" value="PII_UdlTrfase/GS_AdlTrfase"/>
</dbReference>
<dbReference type="FunFam" id="1.20.120.330:FF:000005">
    <property type="entry name" value="Bifunctional glutamine synthetase adenylyltransferase/adenylyl-removing enzyme"/>
    <property type="match status" value="1"/>
</dbReference>
<dbReference type="SUPFAM" id="SSF81301">
    <property type="entry name" value="Nucleotidyltransferase"/>
    <property type="match status" value="2"/>
</dbReference>
<comment type="similarity">
    <text evidence="7">Belongs to the GlnE family.</text>
</comment>
<dbReference type="AlphaFoldDB" id="A0AA42CUY7"/>
<dbReference type="Pfam" id="PF03710">
    <property type="entry name" value="GlnE"/>
    <property type="match status" value="2"/>
</dbReference>
<dbReference type="Pfam" id="PF08335">
    <property type="entry name" value="GlnD_UR_UTase"/>
    <property type="match status" value="2"/>
</dbReference>
<comment type="caution">
    <text evidence="10">The sequence shown here is derived from an EMBL/GenBank/DDBJ whole genome shotgun (WGS) entry which is preliminary data.</text>
</comment>
<dbReference type="HAMAP" id="MF_00802">
    <property type="entry name" value="GlnE"/>
    <property type="match status" value="1"/>
</dbReference>
<dbReference type="GO" id="GO:0005829">
    <property type="term" value="C:cytosol"/>
    <property type="evidence" value="ECO:0007669"/>
    <property type="project" value="TreeGrafter"/>
</dbReference>
<protein>
    <recommendedName>
        <fullName evidence="7">Bifunctional glutamine synthetase adenylyltransferase/adenylyl-removing enzyme</fullName>
    </recommendedName>
    <alternativeName>
        <fullName evidence="7">ATP:glutamine synthetase adenylyltransferase</fullName>
    </alternativeName>
    <alternativeName>
        <fullName evidence="7">ATase</fullName>
    </alternativeName>
    <domain>
        <recommendedName>
            <fullName evidence="7">Glutamine synthetase adenylyl-L-tyrosine phosphorylase</fullName>
            <ecNumber evidence="7">2.7.7.89</ecNumber>
        </recommendedName>
        <alternativeName>
            <fullName evidence="7">Adenylyl removase</fullName>
            <shortName evidence="7">AR</shortName>
            <shortName evidence="7">AT-N</shortName>
        </alternativeName>
    </domain>
    <domain>
        <recommendedName>
            <fullName evidence="7">Glutamine synthetase adenylyl transferase</fullName>
            <ecNumber evidence="7">2.7.7.42</ecNumber>
        </recommendedName>
        <alternativeName>
            <fullName evidence="7">Adenylyl transferase</fullName>
            <shortName evidence="7">AT</shortName>
            <shortName evidence="7">AT-C</shortName>
        </alternativeName>
    </domain>
</protein>
<name>A0AA42CUY7_9GAMM</name>
<accession>A0AA42CUY7</accession>
<dbReference type="EC" id="2.7.7.89" evidence="7"/>
<evidence type="ECO:0000256" key="7">
    <source>
        <dbReference type="HAMAP-Rule" id="MF_00802"/>
    </source>
</evidence>
<dbReference type="Gene3D" id="1.20.120.330">
    <property type="entry name" value="Nucleotidyltransferases domain 2"/>
    <property type="match status" value="2"/>
</dbReference>
<keyword evidence="4 7" id="KW-0067">ATP-binding</keyword>
<evidence type="ECO:0000256" key="2">
    <source>
        <dbReference type="ARBA" id="ARBA00022695"/>
    </source>
</evidence>
<dbReference type="Gene3D" id="1.20.120.1510">
    <property type="match status" value="1"/>
</dbReference>
<dbReference type="GO" id="GO:0047388">
    <property type="term" value="F:[glutamine synthetase]-adenylyl-L-tyrosine phosphorylase activity"/>
    <property type="evidence" value="ECO:0007669"/>
    <property type="project" value="UniProtKB-EC"/>
</dbReference>
<dbReference type="EC" id="2.7.7.42" evidence="7"/>
<keyword evidence="1 7" id="KW-0808">Transferase</keyword>